<evidence type="ECO:0000313" key="6">
    <source>
        <dbReference type="Proteomes" id="UP000280599"/>
    </source>
</evidence>
<evidence type="ECO:0000313" key="4">
    <source>
        <dbReference type="Proteomes" id="UP000272471"/>
    </source>
</evidence>
<gene>
    <name evidence="3" type="ORF">ALQ11_103231</name>
    <name evidence="2" type="ORF">ALQ41_103305</name>
    <name evidence="1" type="ORF">ALQ42_103164</name>
</gene>
<evidence type="ECO:0000313" key="3">
    <source>
        <dbReference type="EMBL" id="RMQ13193.1"/>
    </source>
</evidence>
<dbReference type="EMBL" id="RBQX01000219">
    <property type="protein sequence ID" value="RMQ13193.1"/>
    <property type="molecule type" value="Genomic_DNA"/>
</dbReference>
<reference evidence="4 5" key="1">
    <citation type="submission" date="2018-08" db="EMBL/GenBank/DDBJ databases">
        <title>Recombination of ecologically and evolutionarily significant loci maintains genetic cohesion in the Pseudomonas syringae species complex.</title>
        <authorList>
            <person name="Dillon M."/>
            <person name="Thakur S."/>
            <person name="Almeida R.N.D."/>
            <person name="Weir B.S."/>
            <person name="Guttman D.S."/>
        </authorList>
    </citation>
    <scope>NUCLEOTIDE SEQUENCE [LARGE SCALE GENOMIC DNA]</scope>
    <source>
        <strain evidence="3 4">ICMP 4182</strain>
        <strain evidence="1 5">ICMP 6372</strain>
        <strain evidence="2 6">ICMP 867</strain>
    </source>
</reference>
<comment type="caution">
    <text evidence="3">The sequence shown here is derived from an EMBL/GenBank/DDBJ whole genome shotgun (WGS) entry which is preliminary data.</text>
</comment>
<evidence type="ECO:0000313" key="1">
    <source>
        <dbReference type="EMBL" id="RMO35074.1"/>
    </source>
</evidence>
<sequence length="255" mass="28623">MAEWLLQATLAGELPAIIYKVFQLDTVAQAPAKDLRAVRWQTQHVIGHESATSKRPDLVSRGPDIFVIIENKTWAPFTVHLDDDVVAYTDQLTLYQRYLDKRCETIKDIVLLTYATLPPEHWMGSFCYWKEVARYLSQTHRPESGSALAFMASNLLAFIKDQNMSGTRIDLEDIVALPAFDRLQEGMRKLGAVGSKSLSESLRSKVPAEIQFRKPTGPLSPPSFFGGTLRHLLRAQPPTVTWSYCAVSSLDQPTS</sequence>
<evidence type="ECO:0000313" key="5">
    <source>
        <dbReference type="Proteomes" id="UP000273536"/>
    </source>
</evidence>
<dbReference type="AlphaFoldDB" id="A0A0N8RN61"/>
<dbReference type="EMBL" id="RBPT01000113">
    <property type="protein sequence ID" value="RMO49664.1"/>
    <property type="molecule type" value="Genomic_DNA"/>
</dbReference>
<dbReference type="EMBL" id="RBPS01000231">
    <property type="protein sequence ID" value="RMO35074.1"/>
    <property type="molecule type" value="Genomic_DNA"/>
</dbReference>
<dbReference type="Proteomes" id="UP000280599">
    <property type="component" value="Unassembled WGS sequence"/>
</dbReference>
<protein>
    <submittedName>
        <fullName evidence="3">Uncharacterized protein</fullName>
    </submittedName>
</protein>
<dbReference type="Proteomes" id="UP000272471">
    <property type="component" value="Unassembled WGS sequence"/>
</dbReference>
<dbReference type="RefSeq" id="WP_004660515.1">
    <property type="nucleotide sequence ID" value="NZ_LGLL01000002.1"/>
</dbReference>
<evidence type="ECO:0000313" key="2">
    <source>
        <dbReference type="EMBL" id="RMO49664.1"/>
    </source>
</evidence>
<dbReference type="Proteomes" id="UP000273536">
    <property type="component" value="Unassembled WGS sequence"/>
</dbReference>
<organism evidence="3 4">
    <name type="scientific">Pseudomonas savastanoi pv. glycinea</name>
    <name type="common">Pseudomonas syringae pv. glycinea</name>
    <dbReference type="NCBI Taxonomy" id="318"/>
    <lineage>
        <taxon>Bacteria</taxon>
        <taxon>Pseudomonadati</taxon>
        <taxon>Pseudomonadota</taxon>
        <taxon>Gammaproteobacteria</taxon>
        <taxon>Pseudomonadales</taxon>
        <taxon>Pseudomonadaceae</taxon>
        <taxon>Pseudomonas</taxon>
    </lineage>
</organism>
<accession>A0A0N8RN61</accession>
<name>A0A0N8RN61_PSESG</name>
<proteinExistence type="predicted"/>